<dbReference type="AlphaFoldDB" id="A0A7W4PAY5"/>
<feature type="compositionally biased region" description="Low complexity" evidence="1">
    <location>
        <begin position="110"/>
        <end position="121"/>
    </location>
</feature>
<organism evidence="3 4">
    <name type="scientific">Gluconacetobacter liquefaciens</name>
    <name type="common">Acetobacter liquefaciens</name>
    <dbReference type="NCBI Taxonomy" id="89584"/>
    <lineage>
        <taxon>Bacteria</taxon>
        <taxon>Pseudomonadati</taxon>
        <taxon>Pseudomonadota</taxon>
        <taxon>Alphaproteobacteria</taxon>
        <taxon>Acetobacterales</taxon>
        <taxon>Acetobacteraceae</taxon>
        <taxon>Gluconacetobacter</taxon>
    </lineage>
</organism>
<dbReference type="InterPro" id="IPR025161">
    <property type="entry name" value="IS402-like_dom"/>
</dbReference>
<evidence type="ECO:0000313" key="3">
    <source>
        <dbReference type="EMBL" id="MBB2187050.1"/>
    </source>
</evidence>
<name>A0A7W4PAY5_GLULI</name>
<comment type="caution">
    <text evidence="3">The sequence shown here is derived from an EMBL/GenBank/DDBJ whole genome shotgun (WGS) entry which is preliminary data.</text>
</comment>
<dbReference type="PANTHER" id="PTHR30007">
    <property type="entry name" value="PHP DOMAIN PROTEIN"/>
    <property type="match status" value="1"/>
</dbReference>
<gene>
    <name evidence="3" type="ORF">HLH32_11770</name>
</gene>
<dbReference type="Proteomes" id="UP000562982">
    <property type="component" value="Unassembled WGS sequence"/>
</dbReference>
<accession>A0A7W4PAY5</accession>
<feature type="region of interest" description="Disordered" evidence="1">
    <location>
        <begin position="78"/>
        <end position="127"/>
    </location>
</feature>
<dbReference type="Pfam" id="PF13340">
    <property type="entry name" value="DUF4096"/>
    <property type="match status" value="1"/>
</dbReference>
<feature type="domain" description="Insertion element IS402-like" evidence="2">
    <location>
        <begin position="24"/>
        <end position="65"/>
    </location>
</feature>
<proteinExistence type="predicted"/>
<evidence type="ECO:0000313" key="4">
    <source>
        <dbReference type="Proteomes" id="UP000562982"/>
    </source>
</evidence>
<evidence type="ECO:0000259" key="2">
    <source>
        <dbReference type="Pfam" id="PF13340"/>
    </source>
</evidence>
<sequence>MNFDAFMKLSSSRLRDHTWKIPTQIGRVFGEHVKWRAIPKDLPPRSTVNYYFCRWQHDGTLDRLHHALYVLCPEQADREASPTAEIIDSQSVKSAEKGRGASIRPVLTPARGSRARSGMSSPIRRAR</sequence>
<reference evidence="3 4" key="1">
    <citation type="submission" date="2020-04" db="EMBL/GenBank/DDBJ databases">
        <title>Description of novel Gluconacetobacter.</title>
        <authorList>
            <person name="Sombolestani A."/>
        </authorList>
    </citation>
    <scope>NUCLEOTIDE SEQUENCE [LARGE SCALE GENOMIC DNA]</scope>
    <source>
        <strain evidence="3 4">LMG 1382</strain>
    </source>
</reference>
<dbReference type="PANTHER" id="PTHR30007:SF0">
    <property type="entry name" value="TRANSPOSASE"/>
    <property type="match status" value="1"/>
</dbReference>
<dbReference type="EMBL" id="JABEQI010000006">
    <property type="protein sequence ID" value="MBB2187050.1"/>
    <property type="molecule type" value="Genomic_DNA"/>
</dbReference>
<evidence type="ECO:0000256" key="1">
    <source>
        <dbReference type="SAM" id="MobiDB-lite"/>
    </source>
</evidence>
<protein>
    <submittedName>
        <fullName evidence="3">Transposase</fullName>
    </submittedName>
</protein>